<dbReference type="GO" id="GO:0006487">
    <property type="term" value="P:protein N-linked glycosylation"/>
    <property type="evidence" value="ECO:0007669"/>
    <property type="project" value="TreeGrafter"/>
</dbReference>
<feature type="binding site" evidence="23">
    <location>
        <position position="120"/>
    </location>
    <ligand>
        <name>Mn(2+)</name>
        <dbReference type="ChEBI" id="CHEBI:29035"/>
    </ligand>
</feature>
<feature type="disulfide bond" evidence="24">
    <location>
        <begin position="142"/>
        <end position="145"/>
    </location>
</feature>
<dbReference type="Gene3D" id="3.90.550.10">
    <property type="entry name" value="Spore Coat Polysaccharide Biosynthesis Protein SpsA, Chain A"/>
    <property type="match status" value="1"/>
</dbReference>
<reference evidence="25" key="2">
    <citation type="journal article" date="2024" name="Plant">
        <title>Genomic evolution and insights into agronomic trait innovations of Sesamum species.</title>
        <authorList>
            <person name="Miao H."/>
            <person name="Wang L."/>
            <person name="Qu L."/>
            <person name="Liu H."/>
            <person name="Sun Y."/>
            <person name="Le M."/>
            <person name="Wang Q."/>
            <person name="Wei S."/>
            <person name="Zheng Y."/>
            <person name="Lin W."/>
            <person name="Duan Y."/>
            <person name="Cao H."/>
            <person name="Xiong S."/>
            <person name="Wang X."/>
            <person name="Wei L."/>
            <person name="Li C."/>
            <person name="Ma Q."/>
            <person name="Ju M."/>
            <person name="Zhao R."/>
            <person name="Li G."/>
            <person name="Mu C."/>
            <person name="Tian Q."/>
            <person name="Mei H."/>
            <person name="Zhang T."/>
            <person name="Gao T."/>
            <person name="Zhang H."/>
        </authorList>
    </citation>
    <scope>NUCLEOTIDE SEQUENCE</scope>
    <source>
        <strain evidence="25">G02</strain>
    </source>
</reference>
<dbReference type="Pfam" id="PF05060">
    <property type="entry name" value="MGAT2"/>
    <property type="match status" value="1"/>
</dbReference>
<dbReference type="GO" id="GO:0046872">
    <property type="term" value="F:metal ion binding"/>
    <property type="evidence" value="ECO:0007669"/>
    <property type="project" value="UniProtKB-KW"/>
</dbReference>
<evidence type="ECO:0000313" key="25">
    <source>
        <dbReference type="EMBL" id="KAL0339633.1"/>
    </source>
</evidence>
<accession>A0AAW2N8W7</accession>
<evidence type="ECO:0000256" key="3">
    <source>
        <dbReference type="ARBA" id="ARBA00004922"/>
    </source>
</evidence>
<dbReference type="GO" id="GO:0009312">
    <property type="term" value="P:oligosaccharide biosynthetic process"/>
    <property type="evidence" value="ECO:0007669"/>
    <property type="project" value="InterPro"/>
</dbReference>
<evidence type="ECO:0000256" key="21">
    <source>
        <dbReference type="ARBA" id="ARBA00032915"/>
    </source>
</evidence>
<feature type="disulfide bond" evidence="24">
    <location>
        <begin position="60"/>
        <end position="71"/>
    </location>
</feature>
<comment type="similarity">
    <text evidence="4">Belongs to the glycosyltransferase 16 (GT16) protein family.</text>
</comment>
<dbReference type="GO" id="GO:0000139">
    <property type="term" value="C:Golgi membrane"/>
    <property type="evidence" value="ECO:0007669"/>
    <property type="project" value="UniProtKB-SubCell"/>
</dbReference>
<proteinExistence type="inferred from homology"/>
<evidence type="ECO:0000256" key="5">
    <source>
        <dbReference type="ARBA" id="ARBA00012613"/>
    </source>
</evidence>
<evidence type="ECO:0000256" key="23">
    <source>
        <dbReference type="PIRSR" id="PIRSR607754-2"/>
    </source>
</evidence>
<evidence type="ECO:0000256" key="18">
    <source>
        <dbReference type="ARBA" id="ARBA00029663"/>
    </source>
</evidence>
<evidence type="ECO:0000256" key="7">
    <source>
        <dbReference type="ARBA" id="ARBA00022676"/>
    </source>
</evidence>
<dbReference type="InterPro" id="IPR007754">
    <property type="entry name" value="GlcNAc_II"/>
</dbReference>
<keyword evidence="14" id="KW-0472">Membrane</keyword>
<dbReference type="EMBL" id="JACGWJ010000020">
    <property type="protein sequence ID" value="KAL0339633.1"/>
    <property type="molecule type" value="Genomic_DNA"/>
</dbReference>
<evidence type="ECO:0000256" key="9">
    <source>
        <dbReference type="ARBA" id="ARBA00022692"/>
    </source>
</evidence>
<evidence type="ECO:0000256" key="4">
    <source>
        <dbReference type="ARBA" id="ARBA00011011"/>
    </source>
</evidence>
<dbReference type="EC" id="2.4.1.143" evidence="5"/>
<keyword evidence="10 23" id="KW-0479">Metal-binding</keyword>
<evidence type="ECO:0000256" key="2">
    <source>
        <dbReference type="ARBA" id="ARBA00004323"/>
    </source>
</evidence>
<keyword evidence="15 24" id="KW-1015">Disulfide bond</keyword>
<comment type="catalytic activity">
    <reaction evidence="22">
        <text>an N(4)-{beta-D-GlcNAc-(1-&gt;2)-alpha-D-Man-(1-&gt;3)-[alpha-D-Man-(1-&gt;6)]-beta-D-Man-(1-&gt;4)-beta-D-GlcNAc-(1-&gt;4)-beta-D-GlcNAc}-L-asparaginyl-[protein] + UDP-N-acetyl-alpha-D-glucosamine = N(4)-{beta-D-GlcNAc-(1-&gt;2)-alpha-D-Man-(1-&gt;3)-[beta-D-GlcNAc-(1-&gt;2)-alpha-D-Man-(1-&gt;6)]-beta-D-Man-(1-&gt;4)-beta-D-GlcNAc-(1-&gt;4)-beta-D-GlcNAc}-L-asparaginyl-[protein] + UDP + H(+)</text>
        <dbReference type="Rhea" id="RHEA:12941"/>
        <dbReference type="Rhea" id="RHEA-COMP:13526"/>
        <dbReference type="Rhea" id="RHEA-COMP:14369"/>
        <dbReference type="ChEBI" id="CHEBI:15378"/>
        <dbReference type="ChEBI" id="CHEBI:57705"/>
        <dbReference type="ChEBI" id="CHEBI:58223"/>
        <dbReference type="ChEBI" id="CHEBI:60615"/>
        <dbReference type="ChEBI" id="CHEBI:60651"/>
        <dbReference type="EC" id="2.4.1.143"/>
    </reaction>
</comment>
<evidence type="ECO:0000256" key="11">
    <source>
        <dbReference type="ARBA" id="ARBA00022968"/>
    </source>
</evidence>
<evidence type="ECO:0000256" key="16">
    <source>
        <dbReference type="ARBA" id="ARBA00023180"/>
    </source>
</evidence>
<dbReference type="InterPro" id="IPR029044">
    <property type="entry name" value="Nucleotide-diphossugar_trans"/>
</dbReference>
<evidence type="ECO:0000256" key="22">
    <source>
        <dbReference type="ARBA" id="ARBA00093257"/>
    </source>
</evidence>
<dbReference type="GO" id="GO:0005795">
    <property type="term" value="C:Golgi stack"/>
    <property type="evidence" value="ECO:0007669"/>
    <property type="project" value="InterPro"/>
</dbReference>
<gene>
    <name evidence="25" type="ORF">Sradi_4480100</name>
</gene>
<keyword evidence="7" id="KW-0328">Glycosyltransferase</keyword>
<dbReference type="GO" id="GO:0008455">
    <property type="term" value="F:alpha-1,6-mannosylglycoprotein 2-beta-N-acetylglucosaminyltransferase activity"/>
    <property type="evidence" value="ECO:0007669"/>
    <property type="project" value="UniProtKB-EC"/>
</dbReference>
<evidence type="ECO:0000256" key="17">
    <source>
        <dbReference type="ARBA" id="ARBA00023211"/>
    </source>
</evidence>
<keyword evidence="13" id="KW-0333">Golgi apparatus</keyword>
<evidence type="ECO:0000256" key="15">
    <source>
        <dbReference type="ARBA" id="ARBA00023157"/>
    </source>
</evidence>
<keyword evidence="11" id="KW-0735">Signal-anchor</keyword>
<evidence type="ECO:0000256" key="12">
    <source>
        <dbReference type="ARBA" id="ARBA00022989"/>
    </source>
</evidence>
<evidence type="ECO:0000256" key="6">
    <source>
        <dbReference type="ARBA" id="ARBA00014817"/>
    </source>
</evidence>
<evidence type="ECO:0000256" key="19">
    <source>
        <dbReference type="ARBA" id="ARBA00031203"/>
    </source>
</evidence>
<name>A0AAW2N8W7_SESRA</name>
<dbReference type="SUPFAM" id="SSF53448">
    <property type="entry name" value="Nucleotide-diphospho-sugar transferases"/>
    <property type="match status" value="1"/>
</dbReference>
<evidence type="ECO:0000256" key="13">
    <source>
        <dbReference type="ARBA" id="ARBA00023034"/>
    </source>
</evidence>
<dbReference type="AlphaFoldDB" id="A0AAW2N8W7"/>
<keyword evidence="16" id="KW-0325">Glycoprotein</keyword>
<comment type="pathway">
    <text evidence="3">Protein modification; protein glycosylation.</text>
</comment>
<evidence type="ECO:0000256" key="8">
    <source>
        <dbReference type="ARBA" id="ARBA00022679"/>
    </source>
</evidence>
<comment type="cofactor">
    <cofactor evidence="1 23">
        <name>Mn(2+)</name>
        <dbReference type="ChEBI" id="CHEBI:29035"/>
    </cofactor>
</comment>
<evidence type="ECO:0000256" key="1">
    <source>
        <dbReference type="ARBA" id="ARBA00001936"/>
    </source>
</evidence>
<protein>
    <recommendedName>
        <fullName evidence="6">Alpha-1,6-mannosyl-glycoprotein 2-beta-N-acetylglucosaminyltransferase</fullName>
        <ecNumber evidence="5">2.4.1.143</ecNumber>
    </recommendedName>
    <alternativeName>
        <fullName evidence="21">Beta-1,2-N-acetylglucosaminyltransferase II</fullName>
    </alternativeName>
    <alternativeName>
        <fullName evidence="20">GlcNAc-T II</fullName>
    </alternativeName>
    <alternativeName>
        <fullName evidence="19">Mannoside acetylglucosaminyltransferase 2</fullName>
    </alternativeName>
    <alternativeName>
        <fullName evidence="18">N-glycosyl-oligosaccharide-glycoprotein N-acetylglucosaminyltransferase II</fullName>
    </alternativeName>
</protein>
<reference evidence="25" key="1">
    <citation type="submission" date="2020-06" db="EMBL/GenBank/DDBJ databases">
        <authorList>
            <person name="Li T."/>
            <person name="Hu X."/>
            <person name="Zhang T."/>
            <person name="Song X."/>
            <person name="Zhang H."/>
            <person name="Dai N."/>
            <person name="Sheng W."/>
            <person name="Hou X."/>
            <person name="Wei L."/>
        </authorList>
    </citation>
    <scope>NUCLEOTIDE SEQUENCE</scope>
    <source>
        <strain evidence="25">G02</strain>
        <tissue evidence="25">Leaf</tissue>
    </source>
</reference>
<evidence type="ECO:0000256" key="14">
    <source>
        <dbReference type="ARBA" id="ARBA00023136"/>
    </source>
</evidence>
<comment type="subcellular location">
    <subcellularLocation>
        <location evidence="2">Golgi apparatus membrane</location>
        <topology evidence="2">Single-pass type II membrane protein</topology>
    </subcellularLocation>
</comment>
<keyword evidence="17 23" id="KW-0464">Manganese</keyword>
<evidence type="ECO:0000256" key="20">
    <source>
        <dbReference type="ARBA" id="ARBA00032552"/>
    </source>
</evidence>
<organism evidence="25">
    <name type="scientific">Sesamum radiatum</name>
    <name type="common">Black benniseed</name>
    <dbReference type="NCBI Taxonomy" id="300843"/>
    <lineage>
        <taxon>Eukaryota</taxon>
        <taxon>Viridiplantae</taxon>
        <taxon>Streptophyta</taxon>
        <taxon>Embryophyta</taxon>
        <taxon>Tracheophyta</taxon>
        <taxon>Spermatophyta</taxon>
        <taxon>Magnoliopsida</taxon>
        <taxon>eudicotyledons</taxon>
        <taxon>Gunneridae</taxon>
        <taxon>Pentapetalae</taxon>
        <taxon>asterids</taxon>
        <taxon>lamiids</taxon>
        <taxon>Lamiales</taxon>
        <taxon>Pedaliaceae</taxon>
        <taxon>Sesamum</taxon>
    </lineage>
</organism>
<keyword evidence="12" id="KW-1133">Transmembrane helix</keyword>
<evidence type="ECO:0000256" key="24">
    <source>
        <dbReference type="PIRSR" id="PIRSR607754-3"/>
    </source>
</evidence>
<evidence type="ECO:0000256" key="10">
    <source>
        <dbReference type="ARBA" id="ARBA00022723"/>
    </source>
</evidence>
<comment type="caution">
    <text evidence="25">The sequence shown here is derived from an EMBL/GenBank/DDBJ whole genome shotgun (WGS) entry which is preliminary data.</text>
</comment>
<dbReference type="PANTHER" id="PTHR12871:SF0">
    <property type="entry name" value="ALPHA-1,6-MANNOSYL-GLYCOPROTEIN 2-BETA-N-ACETYLGLUCOSAMINYLTRANSFERASE"/>
    <property type="match status" value="1"/>
</dbReference>
<keyword evidence="9" id="KW-0812">Transmembrane</keyword>
<dbReference type="PANTHER" id="PTHR12871">
    <property type="entry name" value="BETA-1,2-N-ACETYLGLUCOSAMINYLTRANSFERASE II"/>
    <property type="match status" value="1"/>
</dbReference>
<keyword evidence="8" id="KW-0808">Transferase</keyword>
<sequence>MSPRNLDLYPKLAEDHIVIVLYVHNRPQYLRVALDSLSLVAGINELYLSNSFPGISPFDCKDKDDPTKVRCEGTRDQYGNNRSPKIASLKHHWWWMMNTVWDGLKETRQHYGHILFIEEDHFIYPNAYRNLQSLTELKPEKCPECYAANLAPSDVKSREKGGGLVAERIGNVGYAFNRTVWRMIHRNAGNFVCLMITTGT</sequence>